<feature type="region of interest" description="Disordered" evidence="1">
    <location>
        <begin position="1"/>
        <end position="29"/>
    </location>
</feature>
<organism evidence="2">
    <name type="scientific">viral metagenome</name>
    <dbReference type="NCBI Taxonomy" id="1070528"/>
    <lineage>
        <taxon>unclassified sequences</taxon>
        <taxon>metagenomes</taxon>
        <taxon>organismal metagenomes</taxon>
    </lineage>
</organism>
<evidence type="ECO:0000256" key="1">
    <source>
        <dbReference type="SAM" id="MobiDB-lite"/>
    </source>
</evidence>
<evidence type="ECO:0008006" key="3">
    <source>
        <dbReference type="Google" id="ProtNLM"/>
    </source>
</evidence>
<dbReference type="AlphaFoldDB" id="A0A6C0HG69"/>
<sequence>MPPRKKVVDPNAIPVQPKQRAKREKKTSKHQVVAVITPDGIQGNFQPDIRRPLIAHLPIHSSDVEFHEQHLTYDPRPPCQPEAFNAAEIDPFSSEATYENVPKTVVEEVKEHEAKEVVTPIPVVGKRKEYGKGPLLVCYAESSNTKELPSETSIACFWCCEQFSGRPCIIPSHIIGDVWHVYGNFCTPQCSMAYLIREQLDTHTRWERISLLNRLYSTFSHGRIYPAPARESMERFGGTISSDEFRSICEGQRVRVDLHIPPMVSILASIDTKPIDFYETPLCTTFSTAPQKALTTSDEPKILKLRRTKPLKDKESTLDACLQINIGSTV</sequence>
<dbReference type="EMBL" id="MN739944">
    <property type="protein sequence ID" value="QHT79023.1"/>
    <property type="molecule type" value="Genomic_DNA"/>
</dbReference>
<accession>A0A6C0HG69</accession>
<proteinExistence type="predicted"/>
<protein>
    <recommendedName>
        <fullName evidence="3">MYM-type domain-containing protein</fullName>
    </recommendedName>
</protein>
<name>A0A6C0HG69_9ZZZZ</name>
<reference evidence="2" key="1">
    <citation type="journal article" date="2020" name="Nature">
        <title>Giant virus diversity and host interactions through global metagenomics.</title>
        <authorList>
            <person name="Schulz F."/>
            <person name="Roux S."/>
            <person name="Paez-Espino D."/>
            <person name="Jungbluth S."/>
            <person name="Walsh D.A."/>
            <person name="Denef V.J."/>
            <person name="McMahon K.D."/>
            <person name="Konstantinidis K.T."/>
            <person name="Eloe-Fadrosh E.A."/>
            <person name="Kyrpides N.C."/>
            <person name="Woyke T."/>
        </authorList>
    </citation>
    <scope>NUCLEOTIDE SEQUENCE</scope>
    <source>
        <strain evidence="2">GVMAG-M-3300023179-97</strain>
    </source>
</reference>
<evidence type="ECO:0000313" key="2">
    <source>
        <dbReference type="EMBL" id="QHT79023.1"/>
    </source>
</evidence>
<feature type="compositionally biased region" description="Basic residues" evidence="1">
    <location>
        <begin position="19"/>
        <end position="29"/>
    </location>
</feature>